<keyword evidence="2" id="KW-1003">Cell membrane</keyword>
<dbReference type="CDD" id="cd16015">
    <property type="entry name" value="LTA_synthase"/>
    <property type="match status" value="1"/>
</dbReference>
<keyword evidence="9" id="KW-1185">Reference proteome</keyword>
<evidence type="ECO:0000256" key="1">
    <source>
        <dbReference type="ARBA" id="ARBA00004651"/>
    </source>
</evidence>
<dbReference type="InterPro" id="IPR000917">
    <property type="entry name" value="Sulfatase_N"/>
</dbReference>
<keyword evidence="5 6" id="KW-0472">Membrane</keyword>
<reference evidence="8" key="1">
    <citation type="submission" date="2020-09" db="EMBL/GenBank/DDBJ databases">
        <title>Pelagicoccus enzymogenes sp. nov. with an EPS production, isolated from marine sediment.</title>
        <authorList>
            <person name="Feng X."/>
        </authorList>
    </citation>
    <scope>NUCLEOTIDE SEQUENCE</scope>
    <source>
        <strain evidence="8">NFK12</strain>
    </source>
</reference>
<gene>
    <name evidence="8" type="ORF">IEN85_18585</name>
</gene>
<proteinExistence type="predicted"/>
<evidence type="ECO:0000313" key="8">
    <source>
        <dbReference type="EMBL" id="MBD5781515.1"/>
    </source>
</evidence>
<dbReference type="AlphaFoldDB" id="A0A927IJG7"/>
<dbReference type="Pfam" id="PF00884">
    <property type="entry name" value="Sulfatase"/>
    <property type="match status" value="1"/>
</dbReference>
<dbReference type="InterPro" id="IPR050448">
    <property type="entry name" value="OpgB/LTA_synthase_biosynth"/>
</dbReference>
<dbReference type="EMBL" id="JACYFG010000042">
    <property type="protein sequence ID" value="MBD5781515.1"/>
    <property type="molecule type" value="Genomic_DNA"/>
</dbReference>
<evidence type="ECO:0000256" key="3">
    <source>
        <dbReference type="ARBA" id="ARBA00022692"/>
    </source>
</evidence>
<evidence type="ECO:0000256" key="2">
    <source>
        <dbReference type="ARBA" id="ARBA00022475"/>
    </source>
</evidence>
<sequence length="438" mass="48975">MTRLKPLVTPFRIWAISTILCLTFIATNLVEWRWVQGRQTNNQVVNRIGFIGYIANEIQLSLKSFRDKKELLNTDPQPFLSFLNSVRSENEYTSESPTIPVKKNIIFIQLESVDYISVNAKHNGEKVMPFLSQLGNSHTNFSNVIDITNAGRSTDGEFLAIASLPPVPNTPIYQNFDLSILPSLPRVLNKAGYYTFSIHGNKGTYWNRETAHDQLGYQESFFRDDLDDSEIVGWGISDKSILSQAAEKIGTANQPTFAHIILLSNHHPYQYVPRSRGMPSKGILMDHISSLRYVDNSIAFFFSKLESLNLIENSIIAIYSDHESSLAKRLASKLELADIPCFPKSIPLIICGLQNEPQTIEKASALSDLPVIVLESIGIETPHTFSGNSLNSTRPILNPYGQLMSVIRNEPSVIPSSIAAQDLTRLALINPDGLKQQK</sequence>
<dbReference type="Gene3D" id="3.40.720.10">
    <property type="entry name" value="Alkaline Phosphatase, subunit A"/>
    <property type="match status" value="1"/>
</dbReference>
<name>A0A927IJG7_9BACT</name>
<dbReference type="PANTHER" id="PTHR47371">
    <property type="entry name" value="LIPOTEICHOIC ACID SYNTHASE"/>
    <property type="match status" value="1"/>
</dbReference>
<organism evidence="8 9">
    <name type="scientific">Pelagicoccus enzymogenes</name>
    <dbReference type="NCBI Taxonomy" id="2773457"/>
    <lineage>
        <taxon>Bacteria</taxon>
        <taxon>Pseudomonadati</taxon>
        <taxon>Verrucomicrobiota</taxon>
        <taxon>Opitutia</taxon>
        <taxon>Puniceicoccales</taxon>
        <taxon>Pelagicoccaceae</taxon>
        <taxon>Pelagicoccus</taxon>
    </lineage>
</organism>
<dbReference type="InterPro" id="IPR017850">
    <property type="entry name" value="Alkaline_phosphatase_core_sf"/>
</dbReference>
<comment type="subcellular location">
    <subcellularLocation>
        <location evidence="1">Cell membrane</location>
        <topology evidence="1">Multi-pass membrane protein</topology>
    </subcellularLocation>
</comment>
<dbReference type="GO" id="GO:0005886">
    <property type="term" value="C:plasma membrane"/>
    <property type="evidence" value="ECO:0007669"/>
    <property type="project" value="UniProtKB-SubCell"/>
</dbReference>
<evidence type="ECO:0000259" key="7">
    <source>
        <dbReference type="Pfam" id="PF00884"/>
    </source>
</evidence>
<keyword evidence="4 6" id="KW-1133">Transmembrane helix</keyword>
<comment type="caution">
    <text evidence="8">The sequence shown here is derived from an EMBL/GenBank/DDBJ whole genome shotgun (WGS) entry which is preliminary data.</text>
</comment>
<dbReference type="Proteomes" id="UP000622317">
    <property type="component" value="Unassembled WGS sequence"/>
</dbReference>
<evidence type="ECO:0000256" key="5">
    <source>
        <dbReference type="ARBA" id="ARBA00023136"/>
    </source>
</evidence>
<keyword evidence="3 6" id="KW-0812">Transmembrane</keyword>
<evidence type="ECO:0000256" key="4">
    <source>
        <dbReference type="ARBA" id="ARBA00022989"/>
    </source>
</evidence>
<dbReference type="SUPFAM" id="SSF53649">
    <property type="entry name" value="Alkaline phosphatase-like"/>
    <property type="match status" value="1"/>
</dbReference>
<evidence type="ECO:0000256" key="6">
    <source>
        <dbReference type="SAM" id="Phobius"/>
    </source>
</evidence>
<dbReference type="PANTHER" id="PTHR47371:SF3">
    <property type="entry name" value="PHOSPHOGLYCEROL TRANSFERASE I"/>
    <property type="match status" value="1"/>
</dbReference>
<dbReference type="RefSeq" id="WP_191618613.1">
    <property type="nucleotide sequence ID" value="NZ_JACYFG010000042.1"/>
</dbReference>
<feature type="domain" description="Sulfatase N-terminal" evidence="7">
    <location>
        <begin position="103"/>
        <end position="361"/>
    </location>
</feature>
<protein>
    <submittedName>
        <fullName evidence="8">LTA synthase family protein</fullName>
    </submittedName>
</protein>
<accession>A0A927IJG7</accession>
<feature type="transmembrane region" description="Helical" evidence="6">
    <location>
        <begin position="12"/>
        <end position="30"/>
    </location>
</feature>
<evidence type="ECO:0000313" key="9">
    <source>
        <dbReference type="Proteomes" id="UP000622317"/>
    </source>
</evidence>